<organism evidence="13 14">
    <name type="scientific">Smittium culicis</name>
    <dbReference type="NCBI Taxonomy" id="133412"/>
    <lineage>
        <taxon>Eukaryota</taxon>
        <taxon>Fungi</taxon>
        <taxon>Fungi incertae sedis</taxon>
        <taxon>Zoopagomycota</taxon>
        <taxon>Kickxellomycotina</taxon>
        <taxon>Harpellomycetes</taxon>
        <taxon>Harpellales</taxon>
        <taxon>Legeriomycetaceae</taxon>
        <taxon>Smittium</taxon>
    </lineage>
</organism>
<evidence type="ECO:0000256" key="10">
    <source>
        <dbReference type="ARBA" id="ARBA00023306"/>
    </source>
</evidence>
<evidence type="ECO:0000256" key="11">
    <source>
        <dbReference type="PIRNR" id="PIRNR017126"/>
    </source>
</evidence>
<evidence type="ECO:0000256" key="5">
    <source>
        <dbReference type="ARBA" id="ARBA00022454"/>
    </source>
</evidence>
<keyword evidence="5" id="KW-0158">Chromosome</keyword>
<name>A0A1R1XTH1_9FUNG</name>
<evidence type="ECO:0000256" key="2">
    <source>
        <dbReference type="ARBA" id="ARBA00004496"/>
    </source>
</evidence>
<comment type="function">
    <text evidence="11">Regulatory subunit of the condensin complex, a complex required for conversion of interphase chromatin into mitotic-like condense chromosomes.</text>
</comment>
<feature type="compositionally biased region" description="Polar residues" evidence="12">
    <location>
        <begin position="662"/>
        <end position="675"/>
    </location>
</feature>
<evidence type="ECO:0000256" key="1">
    <source>
        <dbReference type="ARBA" id="ARBA00004286"/>
    </source>
</evidence>
<dbReference type="Pfam" id="PF05786">
    <property type="entry name" value="Cnd2"/>
    <property type="match status" value="1"/>
</dbReference>
<dbReference type="PANTHER" id="PTHR13108">
    <property type="entry name" value="CONDENSIN COMPLEX SUBUNIT 2"/>
    <property type="match status" value="1"/>
</dbReference>
<dbReference type="OrthoDB" id="362021at2759"/>
<dbReference type="EMBL" id="LSSN01001889">
    <property type="protein sequence ID" value="OMJ17942.1"/>
    <property type="molecule type" value="Genomic_DNA"/>
</dbReference>
<evidence type="ECO:0000256" key="4">
    <source>
        <dbReference type="ARBA" id="ARBA00016065"/>
    </source>
</evidence>
<reference evidence="13 14" key="1">
    <citation type="submission" date="2017-01" db="EMBL/GenBank/DDBJ databases">
        <authorList>
            <person name="Mah S.A."/>
            <person name="Swanson W.J."/>
            <person name="Moy G.W."/>
            <person name="Vacquier V.D."/>
        </authorList>
    </citation>
    <scope>NUCLEOTIDE SEQUENCE [LARGE SCALE GENOMIC DNA]</scope>
    <source>
        <strain evidence="13 14">GSMNP</strain>
    </source>
</reference>
<keyword evidence="10 11" id="KW-0131">Cell cycle</keyword>
<protein>
    <recommendedName>
        <fullName evidence="4 11">Condensin complex subunit 2</fullName>
    </recommendedName>
</protein>
<dbReference type="PANTHER" id="PTHR13108:SF9">
    <property type="entry name" value="CONDENSIN COMPLEX SUBUNIT 2"/>
    <property type="match status" value="1"/>
</dbReference>
<dbReference type="GO" id="GO:0000796">
    <property type="term" value="C:condensin complex"/>
    <property type="evidence" value="ECO:0007669"/>
    <property type="project" value="InterPro"/>
</dbReference>
<dbReference type="InterPro" id="IPR022816">
    <property type="entry name" value="Condensin_barren_su2"/>
</dbReference>
<keyword evidence="6" id="KW-0963">Cytoplasm</keyword>
<comment type="subcellular location">
    <subcellularLocation>
        <location evidence="1">Chromosome</location>
    </subcellularLocation>
    <subcellularLocation>
        <location evidence="2">Cytoplasm</location>
    </subcellularLocation>
</comment>
<proteinExistence type="inferred from homology"/>
<gene>
    <name evidence="13" type="ORF">AYI70_g5654</name>
</gene>
<keyword evidence="9 11" id="KW-0226">DNA condensation</keyword>
<comment type="similarity">
    <text evidence="3 11">Belongs to the CND2 (condensin subunit 2) family.</text>
</comment>
<dbReference type="AlphaFoldDB" id="A0A1R1XTH1"/>
<evidence type="ECO:0000313" key="14">
    <source>
        <dbReference type="Proteomes" id="UP000187283"/>
    </source>
</evidence>
<keyword evidence="14" id="KW-1185">Reference proteome</keyword>
<keyword evidence="8 11" id="KW-0498">Mitosis</keyword>
<dbReference type="PIRSF" id="PIRSF017126">
    <property type="entry name" value="Condensin_H"/>
    <property type="match status" value="1"/>
</dbReference>
<evidence type="ECO:0000256" key="8">
    <source>
        <dbReference type="ARBA" id="ARBA00022776"/>
    </source>
</evidence>
<dbReference type="GO" id="GO:0003682">
    <property type="term" value="F:chromatin binding"/>
    <property type="evidence" value="ECO:0007669"/>
    <property type="project" value="TreeGrafter"/>
</dbReference>
<comment type="caution">
    <text evidence="13">The sequence shown here is derived from an EMBL/GenBank/DDBJ whole genome shotgun (WGS) entry which is preliminary data.</text>
</comment>
<feature type="region of interest" description="Disordered" evidence="12">
    <location>
        <begin position="661"/>
        <end position="693"/>
    </location>
</feature>
<evidence type="ECO:0000256" key="6">
    <source>
        <dbReference type="ARBA" id="ARBA00022490"/>
    </source>
</evidence>
<accession>A0A1R1XTH1</accession>
<keyword evidence="7 11" id="KW-0132">Cell division</keyword>
<sequence length="767" mass="85998">MSVKTPLLTKRNISSIVTPKPHIVISNTATPNDDVKERKQRRKSAMQRRISELATPKPQALVASMKALNRVEDGDVADSSFDTIDENFSVQIPSLTPEELNKRFEEWMKIAADNKINVHNTWDFALIDYFYDMRLLKDGGNINFQRASCTLDGCVKIYSSRVDSVATETGKLLTGLAEAPSKKNRNNSDDEDENATHRKTKKRGNSAVKTLVTDFSSISLKKFDLELSVDPLFKKASADFDEGGSNGLLLKNLDIDKSGKILFDSGASVGLSSNIFNRSDDIHTPDSYNPTFDQTTFDILSEINSQMADKQINTLLHNYVLEKDNSIDFDLLVSQISEIENKNYESDDENIDDNMNDNAFMNDEEEKIDSFLHFGNDDFPESHINEADFDTNIQIPNDSDKNAVTNQQVISKLDFNQENDFFSYFDANSSKSWAGPEHWKIPVSKPVSYLTPISESVDVKHETTSTKSKKKKEPFIIDFSKEAADSCPNIYDQPVRISTLQLSKASLKSNKTFDLPSDMQFNSKKMFSLFLKPTVEFRAHRANTLKGAVVKDAIVSNISDSGAFSIENQQNNDDFDSLNFDDEIDDYDSLSSIPAAIEQSDSIDYDGSSVYDQSQFSQQQQSEAFNLPKLKVIKPLYLSYAKVSKKVDVKKLKDNIWKKLSSKPNTSESTNTKSAADSEMEIENKSGGVEGEEVVDSPGMIEVKSEENEQSFSQVVSGLKSMYPAERLKDISVSFCFICLLHLANEKGLEIESNPNMDDLIITNNTN</sequence>
<dbReference type="STRING" id="133412.A0A1R1XTH1"/>
<evidence type="ECO:0000256" key="9">
    <source>
        <dbReference type="ARBA" id="ARBA00023067"/>
    </source>
</evidence>
<dbReference type="Proteomes" id="UP000187283">
    <property type="component" value="Unassembled WGS sequence"/>
</dbReference>
<dbReference type="GO" id="GO:0007076">
    <property type="term" value="P:mitotic chromosome condensation"/>
    <property type="evidence" value="ECO:0007669"/>
    <property type="project" value="InterPro"/>
</dbReference>
<evidence type="ECO:0000256" key="12">
    <source>
        <dbReference type="SAM" id="MobiDB-lite"/>
    </source>
</evidence>
<evidence type="ECO:0000313" key="13">
    <source>
        <dbReference type="EMBL" id="OMJ17942.1"/>
    </source>
</evidence>
<feature type="region of interest" description="Disordered" evidence="12">
    <location>
        <begin position="176"/>
        <end position="205"/>
    </location>
</feature>
<evidence type="ECO:0000256" key="7">
    <source>
        <dbReference type="ARBA" id="ARBA00022618"/>
    </source>
</evidence>
<evidence type="ECO:0000256" key="3">
    <source>
        <dbReference type="ARBA" id="ARBA00009471"/>
    </source>
</evidence>
<dbReference type="GO" id="GO:0005737">
    <property type="term" value="C:cytoplasm"/>
    <property type="evidence" value="ECO:0007669"/>
    <property type="project" value="UniProtKB-SubCell"/>
</dbReference>
<dbReference type="GO" id="GO:0051301">
    <property type="term" value="P:cell division"/>
    <property type="evidence" value="ECO:0007669"/>
    <property type="project" value="UniProtKB-KW"/>
</dbReference>